<keyword evidence="3" id="KW-1185">Reference proteome</keyword>
<dbReference type="Proteomes" id="UP001160142">
    <property type="component" value="Unassembled WGS sequence"/>
</dbReference>
<keyword evidence="1" id="KW-0472">Membrane</keyword>
<evidence type="ECO:0000256" key="1">
    <source>
        <dbReference type="SAM" id="Phobius"/>
    </source>
</evidence>
<evidence type="ECO:0000313" key="2">
    <source>
        <dbReference type="EMBL" id="MDH6180128.1"/>
    </source>
</evidence>
<keyword evidence="1" id="KW-1133">Transmembrane helix</keyword>
<name>A0ABT6KKZ8_9MICO</name>
<comment type="caution">
    <text evidence="2">The sequence shown here is derived from an EMBL/GenBank/DDBJ whole genome shotgun (WGS) entry which is preliminary data.</text>
</comment>
<keyword evidence="1" id="KW-0812">Transmembrane</keyword>
<dbReference type="RefSeq" id="WP_322132494.1">
    <property type="nucleotide sequence ID" value="NZ_CP085036.1"/>
</dbReference>
<proteinExistence type="predicted"/>
<dbReference type="EMBL" id="JARXVQ010000001">
    <property type="protein sequence ID" value="MDH6180128.1"/>
    <property type="molecule type" value="Genomic_DNA"/>
</dbReference>
<feature type="transmembrane region" description="Helical" evidence="1">
    <location>
        <begin position="96"/>
        <end position="116"/>
    </location>
</feature>
<reference evidence="2 3" key="1">
    <citation type="submission" date="2023-04" db="EMBL/GenBank/DDBJ databases">
        <title>Genome Encyclopedia of Bacteria and Archaea VI: Functional Genomics of Type Strains.</title>
        <authorList>
            <person name="Whitman W."/>
        </authorList>
    </citation>
    <scope>NUCLEOTIDE SEQUENCE [LARGE SCALE GENOMIC DNA]</scope>
    <source>
        <strain evidence="2 3">SG_E_30_P1</strain>
    </source>
</reference>
<gene>
    <name evidence="2" type="ORF">M2152_000310</name>
</gene>
<sequence length="256" mass="27344">MTDAEERELEALMRRAYGPGADIERDPQALQRLRDLQEARRPSVTIEPGAVEVLDAGASVPVISVSAQPEPEPEPEADPWWERVVERVSRLRRSTVLIALGALALAAVLVVALVLVQRVQTDPLQTGATQVARLAVDEGFEIPSILRSGPNGDVPAYAFEVFHGLRSVVSTGGIFASGTPSDCLVVLYESDARQPDSTSFSGPLLGECAAGGFPASVQFVAGADSFGEELVEAYPDETAFLFVYDSDNNEVVVFAS</sequence>
<organism evidence="2 3">
    <name type="scientific">Antiquaquibacter oligotrophicus</name>
    <dbReference type="NCBI Taxonomy" id="2880260"/>
    <lineage>
        <taxon>Bacteria</taxon>
        <taxon>Bacillati</taxon>
        <taxon>Actinomycetota</taxon>
        <taxon>Actinomycetes</taxon>
        <taxon>Micrococcales</taxon>
        <taxon>Microbacteriaceae</taxon>
        <taxon>Antiquaquibacter</taxon>
    </lineage>
</organism>
<accession>A0ABT6KKZ8</accession>
<evidence type="ECO:0000313" key="3">
    <source>
        <dbReference type="Proteomes" id="UP001160142"/>
    </source>
</evidence>
<protein>
    <submittedName>
        <fullName evidence="2">Uncharacterized protein</fullName>
    </submittedName>
</protein>